<dbReference type="Proteomes" id="UP000822862">
    <property type="component" value="Chromosome"/>
</dbReference>
<dbReference type="EMBL" id="CP075585">
    <property type="protein sequence ID" value="QZA58365.1"/>
    <property type="molecule type" value="Genomic_DNA"/>
</dbReference>
<dbReference type="InterPro" id="IPR003613">
    <property type="entry name" value="Ubox_domain"/>
</dbReference>
<name>A0ABX8YYI4_9BACT</name>
<gene>
    <name evidence="2" type="ORF">RHAB15C_0000238</name>
</gene>
<evidence type="ECO:0000259" key="1">
    <source>
        <dbReference type="PROSITE" id="PS51698"/>
    </source>
</evidence>
<feature type="domain" description="U-box" evidence="1">
    <location>
        <begin position="1"/>
        <end position="27"/>
    </location>
</feature>
<organism evidence="2 3">
    <name type="scientific">Candidatus Rhabdochlamydia porcellionis</name>
    <dbReference type="NCBI Taxonomy" id="225148"/>
    <lineage>
        <taxon>Bacteria</taxon>
        <taxon>Pseudomonadati</taxon>
        <taxon>Chlamydiota</taxon>
        <taxon>Chlamydiia</taxon>
        <taxon>Parachlamydiales</taxon>
        <taxon>Candidatus Rhabdochlamydiaceae</taxon>
        <taxon>Candidatus Rhabdochlamydia</taxon>
    </lineage>
</organism>
<protein>
    <recommendedName>
        <fullName evidence="1">U-box domain-containing protein</fullName>
    </recommendedName>
</protein>
<keyword evidence="3" id="KW-1185">Reference proteome</keyword>
<reference evidence="2 3" key="1">
    <citation type="submission" date="2020-01" db="EMBL/GenBank/DDBJ databases">
        <authorList>
            <person name="Sixt B."/>
            <person name="Schulz F."/>
            <person name="Kostanjsek R."/>
            <person name="Koestlbacher S."/>
            <person name="Collingro A."/>
            <person name="Toenshoff E."/>
            <person name="Horn M."/>
        </authorList>
    </citation>
    <scope>NUCLEOTIDE SEQUENCE [LARGE SCALE GENOMIC DNA]</scope>
    <source>
        <strain evidence="2 3">15C</strain>
    </source>
</reference>
<evidence type="ECO:0000313" key="3">
    <source>
        <dbReference type="Proteomes" id="UP000822862"/>
    </source>
</evidence>
<dbReference type="PROSITE" id="PS51698">
    <property type="entry name" value="U_BOX"/>
    <property type="match status" value="1"/>
</dbReference>
<reference evidence="2 3" key="2">
    <citation type="submission" date="2021-05" db="EMBL/GenBank/DDBJ databases">
        <title>Ecology and evolution of chlamydial symbionts of arthropods.</title>
        <authorList>
            <person name="Halter T."/>
            <person name="Sixt B.S."/>
            <person name="Toenshoff E.R."/>
            <person name="Koestlbacher S."/>
            <person name="Schulz F."/>
            <person name="Kostanjsek R."/>
            <person name="Collingro A."/>
            <person name="Hendrickx F."/>
            <person name="Horn M."/>
        </authorList>
    </citation>
    <scope>NUCLEOTIDE SEQUENCE [LARGE SCALE GENOMIC DNA]</scope>
    <source>
        <strain evidence="2 3">15C</strain>
    </source>
</reference>
<evidence type="ECO:0000313" key="2">
    <source>
        <dbReference type="EMBL" id="QZA58365.1"/>
    </source>
</evidence>
<dbReference type="RefSeq" id="WP_194845509.1">
    <property type="nucleotide sequence ID" value="NZ_CP075585.1"/>
</dbReference>
<accession>A0ABX8YYI4</accession>
<sequence>MSISNLVDSNRNLGNQSQNFCSKSSPPNILSRLVVGIVIKDVARIYDIAIHIIIGLGKIAICITKIPYSIPARLCGSTPNYAIGKEGFAHLGFSGYYFADMFISLTNTINKYPKDKMEKVENLFSEFLGLKKNVISKEEKPKIQIKETVDRESLFVKEYEKYSVKNSPESAEEMATLSVKSHPKLFSTLYAEYVENNKDQKKVERKATEYANNCIRIYSPMCLKFLKKCSKEEAEEQALLYAKTYVNAHSKESARQPKTQSKEETKEKVDVYAKHFTELFFSEYQRCLKNTPETAEEQALIFAKKYLEIFYKACTLSPKTSKEKAKEITDSLFKNYLREIPKIIEKKINTEFYFTPYAQKYIECQANGRRSAEKIATRHAKRLTQELTPKMIEQFNKAKMESILNKKKHRLKKSTSI</sequence>
<proteinExistence type="predicted"/>